<gene>
    <name evidence="1" type="ORF">TNCT_718731</name>
</gene>
<comment type="caution">
    <text evidence="1">The sequence shown here is derived from an EMBL/GenBank/DDBJ whole genome shotgun (WGS) entry which is preliminary data.</text>
</comment>
<keyword evidence="2" id="KW-1185">Reference proteome</keyword>
<dbReference type="AlphaFoldDB" id="A0A8X6IUY1"/>
<dbReference type="EMBL" id="BMAO01005454">
    <property type="protein sequence ID" value="GFR01553.1"/>
    <property type="molecule type" value="Genomic_DNA"/>
</dbReference>
<name>A0A8X6IUY1_TRICU</name>
<sequence>MLIRDVFPLSRKRFKASFFPFQACSSSSTEEPDEHRFVINAKYFEVGIEAFILTAPRASSTRAANGLLSVKLAELRRLRYRVARLPHGGHRLYGEGKSYSRPKSSSWAARVFRALWVVLRGIPSRFLVSSPASKG</sequence>
<reference evidence="1" key="1">
    <citation type="submission" date="2020-07" db="EMBL/GenBank/DDBJ databases">
        <title>Multicomponent nature underlies the extraordinary mechanical properties of spider dragline silk.</title>
        <authorList>
            <person name="Kono N."/>
            <person name="Nakamura H."/>
            <person name="Mori M."/>
            <person name="Yoshida Y."/>
            <person name="Ohtoshi R."/>
            <person name="Malay A.D."/>
            <person name="Moran D.A.P."/>
            <person name="Tomita M."/>
            <person name="Numata K."/>
            <person name="Arakawa K."/>
        </authorList>
    </citation>
    <scope>NUCLEOTIDE SEQUENCE</scope>
</reference>
<protein>
    <submittedName>
        <fullName evidence="1">Uncharacterized protein</fullName>
    </submittedName>
</protein>
<organism evidence="1 2">
    <name type="scientific">Trichonephila clavata</name>
    <name type="common">Joro spider</name>
    <name type="synonym">Nephila clavata</name>
    <dbReference type="NCBI Taxonomy" id="2740835"/>
    <lineage>
        <taxon>Eukaryota</taxon>
        <taxon>Metazoa</taxon>
        <taxon>Ecdysozoa</taxon>
        <taxon>Arthropoda</taxon>
        <taxon>Chelicerata</taxon>
        <taxon>Arachnida</taxon>
        <taxon>Araneae</taxon>
        <taxon>Araneomorphae</taxon>
        <taxon>Entelegynae</taxon>
        <taxon>Araneoidea</taxon>
        <taxon>Nephilidae</taxon>
        <taxon>Trichonephila</taxon>
    </lineage>
</organism>
<proteinExistence type="predicted"/>
<evidence type="ECO:0000313" key="1">
    <source>
        <dbReference type="EMBL" id="GFR01553.1"/>
    </source>
</evidence>
<dbReference type="Proteomes" id="UP000887116">
    <property type="component" value="Unassembled WGS sequence"/>
</dbReference>
<evidence type="ECO:0000313" key="2">
    <source>
        <dbReference type="Proteomes" id="UP000887116"/>
    </source>
</evidence>
<accession>A0A8X6IUY1</accession>